<feature type="domain" description="FAD-binding PCMH-type" evidence="3">
    <location>
        <begin position="343"/>
        <end position="532"/>
    </location>
</feature>
<dbReference type="InterPro" id="IPR016166">
    <property type="entry name" value="FAD-bd_PCMH"/>
</dbReference>
<organism evidence="4 5">
    <name type="scientific">Letharia lupina</name>
    <dbReference type="NCBI Taxonomy" id="560253"/>
    <lineage>
        <taxon>Eukaryota</taxon>
        <taxon>Fungi</taxon>
        <taxon>Dikarya</taxon>
        <taxon>Ascomycota</taxon>
        <taxon>Pezizomycotina</taxon>
        <taxon>Lecanoromycetes</taxon>
        <taxon>OSLEUM clade</taxon>
        <taxon>Lecanoromycetidae</taxon>
        <taxon>Lecanorales</taxon>
        <taxon>Lecanorineae</taxon>
        <taxon>Parmeliaceae</taxon>
        <taxon>Letharia</taxon>
    </lineage>
</organism>
<evidence type="ECO:0000256" key="1">
    <source>
        <dbReference type="ARBA" id="ARBA00009463"/>
    </source>
</evidence>
<accession>A0A8H6CIQ6</accession>
<evidence type="ECO:0000313" key="4">
    <source>
        <dbReference type="EMBL" id="KAF6224222.1"/>
    </source>
</evidence>
<dbReference type="RefSeq" id="XP_037153282.1">
    <property type="nucleotide sequence ID" value="XM_037301648.1"/>
</dbReference>
<dbReference type="Gene3D" id="3.40.50.720">
    <property type="entry name" value="NAD(P)-binding Rossmann-like Domain"/>
    <property type="match status" value="1"/>
</dbReference>
<gene>
    <name evidence="4" type="ORF">HO133_010797</name>
</gene>
<dbReference type="InterPro" id="IPR006108">
    <property type="entry name" value="3HC_DH_C"/>
</dbReference>
<comment type="caution">
    <text evidence="4">The sequence shown here is derived from an EMBL/GenBank/DDBJ whole genome shotgun (WGS) entry which is preliminary data.</text>
</comment>
<proteinExistence type="inferred from homology"/>
<dbReference type="Pfam" id="PF02737">
    <property type="entry name" value="3HCDH_N"/>
    <property type="match status" value="1"/>
</dbReference>
<dbReference type="SUPFAM" id="SSF48179">
    <property type="entry name" value="6-phosphogluconate dehydrogenase C-terminal domain-like"/>
    <property type="match status" value="1"/>
</dbReference>
<dbReference type="Pfam" id="PF01565">
    <property type="entry name" value="FAD_binding_4"/>
    <property type="match status" value="1"/>
</dbReference>
<keyword evidence="5" id="KW-1185">Reference proteome</keyword>
<dbReference type="Gene3D" id="1.10.1040.10">
    <property type="entry name" value="N-(1-d-carboxylethyl)-l-norvaline Dehydrogenase, domain 2"/>
    <property type="match status" value="1"/>
</dbReference>
<dbReference type="InterPro" id="IPR013328">
    <property type="entry name" value="6PGD_dom2"/>
</dbReference>
<dbReference type="GO" id="GO:0006631">
    <property type="term" value="P:fatty acid metabolic process"/>
    <property type="evidence" value="ECO:0007669"/>
    <property type="project" value="InterPro"/>
</dbReference>
<dbReference type="GeneID" id="59339187"/>
<dbReference type="AlphaFoldDB" id="A0A8H6CIQ6"/>
<reference evidence="4 5" key="1">
    <citation type="journal article" date="2020" name="Genomics">
        <title>Complete, high-quality genomes from long-read metagenomic sequencing of two wolf lichen thalli reveals enigmatic genome architecture.</title>
        <authorList>
            <person name="McKenzie S.K."/>
            <person name="Walston R.F."/>
            <person name="Allen J.L."/>
        </authorList>
    </citation>
    <scope>NUCLEOTIDE SEQUENCE [LARGE SCALE GENOMIC DNA]</scope>
    <source>
        <strain evidence="4">WasteWater1</strain>
    </source>
</reference>
<dbReference type="PROSITE" id="PS51387">
    <property type="entry name" value="FAD_PCMH"/>
    <property type="match status" value="1"/>
</dbReference>
<dbReference type="Proteomes" id="UP000593566">
    <property type="component" value="Unassembled WGS sequence"/>
</dbReference>
<dbReference type="PANTHER" id="PTHR48075">
    <property type="entry name" value="3-HYDROXYACYL-COA DEHYDROGENASE FAMILY PROTEIN"/>
    <property type="match status" value="1"/>
</dbReference>
<dbReference type="Pfam" id="PF00725">
    <property type="entry name" value="3HCDH"/>
    <property type="match status" value="1"/>
</dbReference>
<dbReference type="GO" id="GO:0070403">
    <property type="term" value="F:NAD+ binding"/>
    <property type="evidence" value="ECO:0007669"/>
    <property type="project" value="InterPro"/>
</dbReference>
<dbReference type="InterPro" id="IPR006176">
    <property type="entry name" value="3-OHacyl-CoA_DH_NAD-bd"/>
</dbReference>
<dbReference type="InterPro" id="IPR006180">
    <property type="entry name" value="3-OHacyl-CoA_DH_CS"/>
</dbReference>
<dbReference type="PROSITE" id="PS00067">
    <property type="entry name" value="3HCDH"/>
    <property type="match status" value="1"/>
</dbReference>
<dbReference type="InterPro" id="IPR006094">
    <property type="entry name" value="Oxid_FAD_bind_N"/>
</dbReference>
<evidence type="ECO:0000259" key="3">
    <source>
        <dbReference type="PROSITE" id="PS51387"/>
    </source>
</evidence>
<evidence type="ECO:0000313" key="5">
    <source>
        <dbReference type="Proteomes" id="UP000593566"/>
    </source>
</evidence>
<dbReference type="InterPro" id="IPR036291">
    <property type="entry name" value="NAD(P)-bd_dom_sf"/>
</dbReference>
<comment type="similarity">
    <text evidence="1">Belongs to the 3-hydroxyacyl-CoA dehydrogenase family.</text>
</comment>
<dbReference type="EMBL" id="JACCJB010000009">
    <property type="protein sequence ID" value="KAF6224222.1"/>
    <property type="molecule type" value="Genomic_DNA"/>
</dbReference>
<dbReference type="GO" id="GO:0071949">
    <property type="term" value="F:FAD binding"/>
    <property type="evidence" value="ECO:0007669"/>
    <property type="project" value="InterPro"/>
</dbReference>
<keyword evidence="2" id="KW-0560">Oxidoreductase</keyword>
<dbReference type="InterPro" id="IPR016169">
    <property type="entry name" value="FAD-bd_PCMH_sub2"/>
</dbReference>
<dbReference type="GO" id="GO:0050104">
    <property type="term" value="F:L-gulonate 3-dehydrogenase activity"/>
    <property type="evidence" value="ECO:0007669"/>
    <property type="project" value="TreeGrafter"/>
</dbReference>
<name>A0A8H6CIQ6_9LECA</name>
<dbReference type="Gene3D" id="3.30.465.10">
    <property type="match status" value="1"/>
</dbReference>
<dbReference type="SUPFAM" id="SSF51735">
    <property type="entry name" value="NAD(P)-binding Rossmann-fold domains"/>
    <property type="match status" value="1"/>
</dbReference>
<dbReference type="PANTHER" id="PTHR48075:SF1">
    <property type="entry name" value="LAMBDA-CRYSTALLIN HOMOLOG"/>
    <property type="match status" value="1"/>
</dbReference>
<dbReference type="InterPro" id="IPR008927">
    <property type="entry name" value="6-PGluconate_DH-like_C_sf"/>
</dbReference>
<dbReference type="SUPFAM" id="SSF56176">
    <property type="entry name" value="FAD-binding/transporter-associated domain-like"/>
    <property type="match status" value="1"/>
</dbReference>
<evidence type="ECO:0000256" key="2">
    <source>
        <dbReference type="ARBA" id="ARBA00023002"/>
    </source>
</evidence>
<sequence length="717" mass="77307">MSQNEPLKITLIGAGTIGLSFVALHFEQAISQGASSLELTIHDSRPDIEEYILNTLPAYTNAEITKKVYVTGGYDVTLDDVLGHARSNTLIVDNNLETAVSKASIIQEQGPENAAFKTALWPKVEQHCPPDALLWSSTSGISASTQSTDMKDRSRLIVAHPWNPPHVMPLIEVVPSPYTSPKVILRTMEFWKSMGKVPVLLQKEITGFAGNRLAFALLREAIHLVNEGVASVEDIDSVMENSLGPRWAVSGPFKSYQAGGGEGGIEAFFKNIGATVQACWDDIGKVNTGEGWEKNIYYQTKEAYGVVDTKGRDAKTRKVLDAAQSSEDEQNDTTLGYWSVQEQSVIPACRLTPNSTNDVSVAVSELAKLHCQFAIRGGGHMFWAGSANIAGGVTIDLSSFTSVSVSAGRKITSAGGGTRWSAIYSKLDAMGLAIVGGRVFDVGIGGLILGVFISLKADSTTRGNPWFAPRFGFVCDNIANFEVGLPNIVQRFIPPGPSGSKSRALSSKNWTICWHTAKKAEVDSLRRIDAGDGQAGHENLTIQGSVDPACVDEILHRAGSGSKTAEQIQNVSQAYLVEGDKAYVAGKLSKAIAQYDHVTEFLKHHLCLKLDEDAPRGLLEAGLVPNQARVYVTLCTARAHRALGEGEDELRLFEESLNAEDDGSTVLRALADLFPKAAPEQAGMVMERHDKLQSGGSNRLRCYSSRLGGCVSSENNR</sequence>
<protein>
    <recommendedName>
        <fullName evidence="3">FAD-binding PCMH-type domain-containing protein</fullName>
    </recommendedName>
</protein>
<dbReference type="InterPro" id="IPR036318">
    <property type="entry name" value="FAD-bd_PCMH-like_sf"/>
</dbReference>